<comment type="caution">
    <text evidence="7">The sequence shown here is derived from an EMBL/GenBank/DDBJ whole genome shotgun (WGS) entry which is preliminary data.</text>
</comment>
<dbReference type="Proteomes" id="UP000238034">
    <property type="component" value="Unassembled WGS sequence"/>
</dbReference>
<proteinExistence type="inferred from homology"/>
<evidence type="ECO:0000256" key="1">
    <source>
        <dbReference type="ARBA" id="ARBA00009477"/>
    </source>
</evidence>
<dbReference type="InterPro" id="IPR058636">
    <property type="entry name" value="Beta-barrel_YknX"/>
</dbReference>
<evidence type="ECO:0000256" key="2">
    <source>
        <dbReference type="SAM" id="Coils"/>
    </source>
</evidence>
<feature type="transmembrane region" description="Helical" evidence="3">
    <location>
        <begin position="6"/>
        <end position="23"/>
    </location>
</feature>
<evidence type="ECO:0000256" key="3">
    <source>
        <dbReference type="SAM" id="Phobius"/>
    </source>
</evidence>
<gene>
    <name evidence="7" type="ORF">B0I27_11053</name>
</gene>
<dbReference type="AlphaFoldDB" id="A0A2T0TW37"/>
<evidence type="ECO:0000259" key="6">
    <source>
        <dbReference type="Pfam" id="PF25990"/>
    </source>
</evidence>
<dbReference type="Pfam" id="PF25990">
    <property type="entry name" value="Beta-barrel_YknX"/>
    <property type="match status" value="1"/>
</dbReference>
<dbReference type="GO" id="GO:0015562">
    <property type="term" value="F:efflux transmembrane transporter activity"/>
    <property type="evidence" value="ECO:0007669"/>
    <property type="project" value="TreeGrafter"/>
</dbReference>
<evidence type="ECO:0000259" key="4">
    <source>
        <dbReference type="Pfam" id="PF25967"/>
    </source>
</evidence>
<dbReference type="RefSeq" id="WP_106294639.1">
    <property type="nucleotide sequence ID" value="NZ_PVTH01000010.1"/>
</dbReference>
<protein>
    <submittedName>
        <fullName evidence="7">RND family efflux transporter MFP subunit</fullName>
    </submittedName>
</protein>
<dbReference type="NCBIfam" id="TIGR01730">
    <property type="entry name" value="RND_mfp"/>
    <property type="match status" value="1"/>
</dbReference>
<name>A0A2T0TW37_9SPHI</name>
<dbReference type="PANTHER" id="PTHR30469:SF15">
    <property type="entry name" value="HLYD FAMILY OF SECRETION PROTEINS"/>
    <property type="match status" value="1"/>
</dbReference>
<keyword evidence="2" id="KW-0175">Coiled coil</keyword>
<evidence type="ECO:0000313" key="8">
    <source>
        <dbReference type="Proteomes" id="UP000238034"/>
    </source>
</evidence>
<keyword evidence="3" id="KW-1133">Transmembrane helix</keyword>
<dbReference type="Gene3D" id="1.10.287.470">
    <property type="entry name" value="Helix hairpin bin"/>
    <property type="match status" value="1"/>
</dbReference>
<reference evidence="7 8" key="1">
    <citation type="submission" date="2018-03" db="EMBL/GenBank/DDBJ databases">
        <title>Genomic Encyclopedia of Type Strains, Phase III (KMG-III): the genomes of soil and plant-associated and newly described type strains.</title>
        <authorList>
            <person name="Whitman W."/>
        </authorList>
    </citation>
    <scope>NUCLEOTIDE SEQUENCE [LARGE SCALE GENOMIC DNA]</scope>
    <source>
        <strain evidence="7 8">CGMCC 1.9313</strain>
    </source>
</reference>
<evidence type="ECO:0000259" key="5">
    <source>
        <dbReference type="Pfam" id="PF25973"/>
    </source>
</evidence>
<feature type="domain" description="Multidrug resistance protein MdtA-like C-terminal permuted SH3" evidence="4">
    <location>
        <begin position="286"/>
        <end position="340"/>
    </location>
</feature>
<dbReference type="GO" id="GO:1990281">
    <property type="term" value="C:efflux pump complex"/>
    <property type="evidence" value="ECO:0007669"/>
    <property type="project" value="TreeGrafter"/>
</dbReference>
<accession>A0A2T0TW37</accession>
<comment type="similarity">
    <text evidence="1">Belongs to the membrane fusion protein (MFP) (TC 8.A.1) family.</text>
</comment>
<dbReference type="Pfam" id="PF25973">
    <property type="entry name" value="BSH_CzcB"/>
    <property type="match status" value="1"/>
</dbReference>
<dbReference type="EMBL" id="PVTH01000010">
    <property type="protein sequence ID" value="PRY49879.1"/>
    <property type="molecule type" value="Genomic_DNA"/>
</dbReference>
<keyword evidence="3" id="KW-0812">Transmembrane</keyword>
<sequence length="354" mass="38062">MKKNTVITIIAVVAALVLIGWVLQGNKKKNAEKTAVVAEGSKGAVAVKTAKVSRTDIDLNFSSNGTFSSNQELTLSAENSGRVTRIAVDEGDRVSKGQVLARIDNELLVVDTETAEANYQNAVRDLARYESSFKTGGVTQQALENARLRVKTTQAAVQSSKRKSSDANIKAPFSGVINKRSIEMGSYVSPGTALFEIVDVSKLKLKVTANESQVVNLKKGDQVTIKSNIFPDKEFKGKITFIAAKADNSLNFPIEIELANTGTSEIRAGMYGTAVFQFPKQDPIMTIPRSAFVGSVNSNSVFVMNGDKAVERKIVAGRIFGETVEVLDGLREGELVITSGQINLVNGSLVENVK</sequence>
<dbReference type="Gene3D" id="2.40.420.20">
    <property type="match status" value="1"/>
</dbReference>
<feature type="coiled-coil region" evidence="2">
    <location>
        <begin position="112"/>
        <end position="163"/>
    </location>
</feature>
<dbReference type="PANTHER" id="PTHR30469">
    <property type="entry name" value="MULTIDRUG RESISTANCE PROTEIN MDTA"/>
    <property type="match status" value="1"/>
</dbReference>
<keyword evidence="8" id="KW-1185">Reference proteome</keyword>
<dbReference type="InterPro" id="IPR006143">
    <property type="entry name" value="RND_pump_MFP"/>
</dbReference>
<dbReference type="Pfam" id="PF25967">
    <property type="entry name" value="RND-MFP_C"/>
    <property type="match status" value="1"/>
</dbReference>
<dbReference type="InterPro" id="IPR058627">
    <property type="entry name" value="MdtA-like_C"/>
</dbReference>
<feature type="domain" description="CzcB-like barrel-sandwich hybrid" evidence="5">
    <location>
        <begin position="76"/>
        <end position="199"/>
    </location>
</feature>
<evidence type="ECO:0000313" key="7">
    <source>
        <dbReference type="EMBL" id="PRY49879.1"/>
    </source>
</evidence>
<organism evidence="7 8">
    <name type="scientific">Arcticibacter pallidicorallinus</name>
    <dbReference type="NCBI Taxonomy" id="1259464"/>
    <lineage>
        <taxon>Bacteria</taxon>
        <taxon>Pseudomonadati</taxon>
        <taxon>Bacteroidota</taxon>
        <taxon>Sphingobacteriia</taxon>
        <taxon>Sphingobacteriales</taxon>
        <taxon>Sphingobacteriaceae</taxon>
        <taxon>Arcticibacter</taxon>
    </lineage>
</organism>
<dbReference type="SUPFAM" id="SSF111369">
    <property type="entry name" value="HlyD-like secretion proteins"/>
    <property type="match status" value="1"/>
</dbReference>
<dbReference type="OrthoDB" id="9784685at2"/>
<dbReference type="InterPro" id="IPR058647">
    <property type="entry name" value="BSH_CzcB-like"/>
</dbReference>
<dbReference type="Gene3D" id="2.40.50.100">
    <property type="match status" value="1"/>
</dbReference>
<keyword evidence="3" id="KW-0472">Membrane</keyword>
<feature type="domain" description="YknX-like beta-barrel" evidence="6">
    <location>
        <begin position="205"/>
        <end position="261"/>
    </location>
</feature>
<dbReference type="Gene3D" id="2.40.30.170">
    <property type="match status" value="1"/>
</dbReference>